<sequence length="534" mass="54266">MPELPQPVQTVSAPHPQAQVTQELHPQQQATAPYPQQYGQRTQPQYGQYAQHYGYAPYGQHPQQHTAPVPPRAPYPQQGAQQPPAPQGAAFGNPYATASAGSPGEPGEPGTPSGRRERKPRGWVPVVSAAAIAAILASGGTALAVNAMNDGTRTASIEQIGDPGRVDTAPVKDSTVTNPDWEAVTAAVAQSVVSIQTSSQQGTSLGSGLILDTDGHVLTNNHVVSGAQDNKVQVTLSDGRIFDADIVGTDPTTDLAVVKLENPPSGLRPVALGDSDTLTVGAPVLAVGNPLGLANTATTGIISALDRPVSAQGENTQEPVTTNAIQIDAAINPGNSGGPLFNAQGQVIGITSSIASLSSGGLTGSGQSGSIGLGFAIPVNLAKNVSSQLIANGSAEHAFIGVSMQDGTATADGVTRRGGQVMNVVAGSPAAAAGLQTGDVIVAIGDQPVNGASALTGFVREHQAGQKVTLTVVRDGKAIQVDVTLAVRDESSQQQEPQQPQQPQAPNQGDQPNQGSGDGSTQGGGLWDWLFGGN</sequence>
<evidence type="ECO:0000256" key="5">
    <source>
        <dbReference type="SAM" id="Phobius"/>
    </source>
</evidence>
<dbReference type="InterPro" id="IPR001940">
    <property type="entry name" value="Peptidase_S1C"/>
</dbReference>
<evidence type="ECO:0000256" key="3">
    <source>
        <dbReference type="ARBA" id="ARBA00022801"/>
    </source>
</evidence>
<name>A0A4P6F998_9MICO</name>
<evidence type="ECO:0000259" key="6">
    <source>
        <dbReference type="PROSITE" id="PS50106"/>
    </source>
</evidence>
<feature type="compositionally biased region" description="Low complexity" evidence="4">
    <location>
        <begin position="99"/>
        <end position="113"/>
    </location>
</feature>
<dbReference type="PROSITE" id="PS50106">
    <property type="entry name" value="PDZ"/>
    <property type="match status" value="1"/>
</dbReference>
<dbReference type="GO" id="GO:0006508">
    <property type="term" value="P:proteolysis"/>
    <property type="evidence" value="ECO:0007669"/>
    <property type="project" value="UniProtKB-KW"/>
</dbReference>
<feature type="domain" description="PDZ" evidence="6">
    <location>
        <begin position="378"/>
        <end position="476"/>
    </location>
</feature>
<keyword evidence="5" id="KW-0472">Membrane</keyword>
<feature type="compositionally biased region" description="Low complexity" evidence="4">
    <location>
        <begin position="492"/>
        <end position="515"/>
    </location>
</feature>
<feature type="compositionally biased region" description="Polar residues" evidence="4">
    <location>
        <begin position="7"/>
        <end position="25"/>
    </location>
</feature>
<evidence type="ECO:0000313" key="8">
    <source>
        <dbReference type="Proteomes" id="UP000292118"/>
    </source>
</evidence>
<dbReference type="Gene3D" id="2.40.10.10">
    <property type="entry name" value="Trypsin-like serine proteases"/>
    <property type="match status" value="2"/>
</dbReference>
<evidence type="ECO:0000313" key="7">
    <source>
        <dbReference type="EMBL" id="QAY69927.1"/>
    </source>
</evidence>
<feature type="compositionally biased region" description="Low complexity" evidence="4">
    <location>
        <begin position="26"/>
        <end position="60"/>
    </location>
</feature>
<reference evidence="7 8" key="1">
    <citation type="submission" date="2019-01" db="EMBL/GenBank/DDBJ databases">
        <title>Genome sequencing of strain FW10M-9.</title>
        <authorList>
            <person name="Heo J."/>
            <person name="Kim S.-J."/>
            <person name="Kim J.-S."/>
            <person name="Hong S.-B."/>
            <person name="Kwon S.-W."/>
        </authorList>
    </citation>
    <scope>NUCLEOTIDE SEQUENCE [LARGE SCALE GENOMIC DNA]</scope>
    <source>
        <strain evidence="7 8">FW10M-9</strain>
    </source>
</reference>
<dbReference type="Proteomes" id="UP000292118">
    <property type="component" value="Chromosome"/>
</dbReference>
<feature type="compositionally biased region" description="Gly residues" evidence="4">
    <location>
        <begin position="516"/>
        <end position="534"/>
    </location>
</feature>
<gene>
    <name evidence="7" type="ORF">ET471_07695</name>
</gene>
<dbReference type="RefSeq" id="WP_129187407.1">
    <property type="nucleotide sequence ID" value="NZ_CP035493.1"/>
</dbReference>
<dbReference type="KEGG" id="xya:ET471_07695"/>
<dbReference type="GO" id="GO:0004252">
    <property type="term" value="F:serine-type endopeptidase activity"/>
    <property type="evidence" value="ECO:0007669"/>
    <property type="project" value="InterPro"/>
</dbReference>
<evidence type="ECO:0000256" key="1">
    <source>
        <dbReference type="ARBA" id="ARBA00010541"/>
    </source>
</evidence>
<keyword evidence="8" id="KW-1185">Reference proteome</keyword>
<protein>
    <submittedName>
        <fullName evidence="7">Trypsin-like serine protease</fullName>
    </submittedName>
</protein>
<dbReference type="InterPro" id="IPR001478">
    <property type="entry name" value="PDZ"/>
</dbReference>
<dbReference type="InterPro" id="IPR043504">
    <property type="entry name" value="Peptidase_S1_PA_chymotrypsin"/>
</dbReference>
<dbReference type="SUPFAM" id="SSF50494">
    <property type="entry name" value="Trypsin-like serine proteases"/>
    <property type="match status" value="1"/>
</dbReference>
<feature type="transmembrane region" description="Helical" evidence="5">
    <location>
        <begin position="123"/>
        <end position="145"/>
    </location>
</feature>
<feature type="compositionally biased region" description="Low complexity" evidence="4">
    <location>
        <begin position="75"/>
        <end position="90"/>
    </location>
</feature>
<dbReference type="AlphaFoldDB" id="A0A4P6F998"/>
<dbReference type="Pfam" id="PF13365">
    <property type="entry name" value="Trypsin_2"/>
    <property type="match status" value="1"/>
</dbReference>
<dbReference type="OrthoDB" id="9758917at2"/>
<evidence type="ECO:0000256" key="2">
    <source>
        <dbReference type="ARBA" id="ARBA00022670"/>
    </source>
</evidence>
<evidence type="ECO:0000256" key="4">
    <source>
        <dbReference type="SAM" id="MobiDB-lite"/>
    </source>
</evidence>
<accession>A0A4P6F998</accession>
<dbReference type="InterPro" id="IPR051201">
    <property type="entry name" value="Chloro_Bact_Ser_Proteases"/>
</dbReference>
<dbReference type="InterPro" id="IPR036034">
    <property type="entry name" value="PDZ_sf"/>
</dbReference>
<dbReference type="EMBL" id="CP035493">
    <property type="protein sequence ID" value="QAY69927.1"/>
    <property type="molecule type" value="Genomic_DNA"/>
</dbReference>
<dbReference type="PRINTS" id="PR00834">
    <property type="entry name" value="PROTEASES2C"/>
</dbReference>
<keyword evidence="2 7" id="KW-0645">Protease</keyword>
<feature type="region of interest" description="Disordered" evidence="4">
    <location>
        <begin position="1"/>
        <end position="121"/>
    </location>
</feature>
<dbReference type="InterPro" id="IPR009003">
    <property type="entry name" value="Peptidase_S1_PA"/>
</dbReference>
<dbReference type="Gene3D" id="2.30.42.10">
    <property type="match status" value="1"/>
</dbReference>
<keyword evidence="5" id="KW-1133">Transmembrane helix</keyword>
<dbReference type="PANTHER" id="PTHR43343">
    <property type="entry name" value="PEPTIDASE S12"/>
    <property type="match status" value="1"/>
</dbReference>
<keyword evidence="3" id="KW-0378">Hydrolase</keyword>
<proteinExistence type="inferred from homology"/>
<dbReference type="SMART" id="SM00228">
    <property type="entry name" value="PDZ"/>
    <property type="match status" value="1"/>
</dbReference>
<organism evidence="7 8">
    <name type="scientific">Xylanimonas protaetiae</name>
    <dbReference type="NCBI Taxonomy" id="2509457"/>
    <lineage>
        <taxon>Bacteria</taxon>
        <taxon>Bacillati</taxon>
        <taxon>Actinomycetota</taxon>
        <taxon>Actinomycetes</taxon>
        <taxon>Micrococcales</taxon>
        <taxon>Promicromonosporaceae</taxon>
        <taxon>Xylanimonas</taxon>
    </lineage>
</organism>
<dbReference type="Pfam" id="PF13180">
    <property type="entry name" value="PDZ_2"/>
    <property type="match status" value="1"/>
</dbReference>
<dbReference type="SUPFAM" id="SSF50156">
    <property type="entry name" value="PDZ domain-like"/>
    <property type="match status" value="1"/>
</dbReference>
<keyword evidence="5" id="KW-0812">Transmembrane</keyword>
<dbReference type="PANTHER" id="PTHR43343:SF3">
    <property type="entry name" value="PROTEASE DO-LIKE 8, CHLOROPLASTIC"/>
    <property type="match status" value="1"/>
</dbReference>
<dbReference type="CDD" id="cd06779">
    <property type="entry name" value="cpPDZ_Deg_HtrA-like"/>
    <property type="match status" value="1"/>
</dbReference>
<feature type="region of interest" description="Disordered" evidence="4">
    <location>
        <begin position="488"/>
        <end position="534"/>
    </location>
</feature>
<comment type="similarity">
    <text evidence="1">Belongs to the peptidase S1C family.</text>
</comment>